<sequence>MEGNVPAGNMMPGASYGALGMQGNMHMRQGSMIQPSMSDGFPMSCNHLQETDHQAGVSIMDYNKGEHGKISLSDDDEPSLAEDGVDGQERGCKVSPQQCEDKFNDLNKRYKRLTDILGRGTSCRIVENPALLDHMTNLSEKLKDDVRKILSSKHLY</sequence>
<protein>
    <recommendedName>
        <fullName evidence="2">Myb/SANT-like DNA-binding domain-containing protein</fullName>
    </recommendedName>
</protein>
<name>A0AAQ3KL55_9LILI</name>
<dbReference type="Gene3D" id="1.10.10.60">
    <property type="entry name" value="Homeodomain-like"/>
    <property type="match status" value="1"/>
</dbReference>
<dbReference type="Pfam" id="PF13837">
    <property type="entry name" value="Myb_DNA-bind_4"/>
    <property type="match status" value="1"/>
</dbReference>
<dbReference type="PANTHER" id="PTHR46327:SF3">
    <property type="entry name" value="TRANSCRIPTION FACTOR"/>
    <property type="match status" value="1"/>
</dbReference>
<reference evidence="3 4" key="1">
    <citation type="submission" date="2023-10" db="EMBL/GenBank/DDBJ databases">
        <title>Chromosome-scale genome assembly provides insights into flower coloration mechanisms of Canna indica.</title>
        <authorList>
            <person name="Li C."/>
        </authorList>
    </citation>
    <scope>NUCLEOTIDE SEQUENCE [LARGE SCALE GENOMIC DNA]</scope>
    <source>
        <tissue evidence="3">Flower</tissue>
    </source>
</reference>
<accession>A0AAQ3KL55</accession>
<dbReference type="InterPro" id="IPR044822">
    <property type="entry name" value="Myb_DNA-bind_4"/>
</dbReference>
<proteinExistence type="predicted"/>
<dbReference type="Proteomes" id="UP001327560">
    <property type="component" value="Chromosome 6"/>
</dbReference>
<evidence type="ECO:0000259" key="2">
    <source>
        <dbReference type="Pfam" id="PF13837"/>
    </source>
</evidence>
<keyword evidence="4" id="KW-1185">Reference proteome</keyword>
<feature type="compositionally biased region" description="Acidic residues" evidence="1">
    <location>
        <begin position="73"/>
        <end position="86"/>
    </location>
</feature>
<dbReference type="PANTHER" id="PTHR46327">
    <property type="entry name" value="F16F4.11 PROTEIN-RELATED"/>
    <property type="match status" value="1"/>
</dbReference>
<dbReference type="AlphaFoldDB" id="A0AAQ3KL55"/>
<evidence type="ECO:0000313" key="4">
    <source>
        <dbReference type="Proteomes" id="UP001327560"/>
    </source>
</evidence>
<feature type="domain" description="Myb/SANT-like DNA-binding" evidence="2">
    <location>
        <begin position="88"/>
        <end position="127"/>
    </location>
</feature>
<evidence type="ECO:0000313" key="3">
    <source>
        <dbReference type="EMBL" id="WOL10992.1"/>
    </source>
</evidence>
<gene>
    <name evidence="3" type="ORF">Cni_G19753</name>
</gene>
<dbReference type="EMBL" id="CP136895">
    <property type="protein sequence ID" value="WOL10992.1"/>
    <property type="molecule type" value="Genomic_DNA"/>
</dbReference>
<evidence type="ECO:0000256" key="1">
    <source>
        <dbReference type="SAM" id="MobiDB-lite"/>
    </source>
</evidence>
<organism evidence="3 4">
    <name type="scientific">Canna indica</name>
    <name type="common">Indian-shot</name>
    <dbReference type="NCBI Taxonomy" id="4628"/>
    <lineage>
        <taxon>Eukaryota</taxon>
        <taxon>Viridiplantae</taxon>
        <taxon>Streptophyta</taxon>
        <taxon>Embryophyta</taxon>
        <taxon>Tracheophyta</taxon>
        <taxon>Spermatophyta</taxon>
        <taxon>Magnoliopsida</taxon>
        <taxon>Liliopsida</taxon>
        <taxon>Zingiberales</taxon>
        <taxon>Cannaceae</taxon>
        <taxon>Canna</taxon>
    </lineage>
</organism>
<feature type="region of interest" description="Disordered" evidence="1">
    <location>
        <begin position="66"/>
        <end position="93"/>
    </location>
</feature>